<evidence type="ECO:0000256" key="2">
    <source>
        <dbReference type="ARBA" id="ARBA00009677"/>
    </source>
</evidence>
<evidence type="ECO:0000256" key="4">
    <source>
        <dbReference type="ARBA" id="ARBA00023143"/>
    </source>
</evidence>
<evidence type="ECO:0000259" key="7">
    <source>
        <dbReference type="Pfam" id="PF00460"/>
    </source>
</evidence>
<evidence type="ECO:0000256" key="3">
    <source>
        <dbReference type="ARBA" id="ARBA00014376"/>
    </source>
</evidence>
<dbReference type="AlphaFoldDB" id="A0A383R8F0"/>
<comment type="similarity">
    <text evidence="2 6">Belongs to the flagella basal body rod proteins family.</text>
</comment>
<dbReference type="InterPro" id="IPR019776">
    <property type="entry name" value="Flagellar_basal_body_rod_CS"/>
</dbReference>
<feature type="domain" description="Flagellar basal body rod protein N-terminal" evidence="7">
    <location>
        <begin position="14"/>
        <end position="39"/>
    </location>
</feature>
<evidence type="ECO:0000313" key="8">
    <source>
        <dbReference type="EMBL" id="SYX82794.1"/>
    </source>
</evidence>
<keyword evidence="8" id="KW-0969">Cilium</keyword>
<evidence type="ECO:0000313" key="9">
    <source>
        <dbReference type="Proteomes" id="UP000304148"/>
    </source>
</evidence>
<comment type="subunit">
    <text evidence="6">The basal body constitutes a major portion of the flagellar organelle and consists of a number of rings mounted on a central rod.</text>
</comment>
<dbReference type="RefSeq" id="WP_138185030.1">
    <property type="nucleotide sequence ID" value="NZ_LS992241.1"/>
</dbReference>
<accession>A0A383R8F0</accession>
<gene>
    <name evidence="8" type="ORF">PBLR_11216</name>
</gene>
<evidence type="ECO:0000256" key="1">
    <source>
        <dbReference type="ARBA" id="ARBA00004117"/>
    </source>
</evidence>
<dbReference type="PROSITE" id="PS00588">
    <property type="entry name" value="FLAGELLA_BB_ROD"/>
    <property type="match status" value="1"/>
</dbReference>
<evidence type="ECO:0000256" key="6">
    <source>
        <dbReference type="PIRNR" id="PIRNR002889"/>
    </source>
</evidence>
<dbReference type="PANTHER" id="PTHR30435:SF12">
    <property type="entry name" value="FLAGELLAR BASAL BODY ROD PROTEIN FLGB"/>
    <property type="match status" value="1"/>
</dbReference>
<evidence type="ECO:0000256" key="5">
    <source>
        <dbReference type="ARBA" id="ARBA00024934"/>
    </source>
</evidence>
<sequence length="134" mass="15481">MDLLNGVHMSRLEGAIQTSVARQNAISNNIANVDTPYFKRSEVQFESLLRDQMEGGTLVGRRTNEKHFYIGSSQSTPSMQVIRDQATVMGNNRNNVDMDREMTMQAENQLRYNTFIQQLNHHINMMRTSMDVRR</sequence>
<organism evidence="8 9">
    <name type="scientific">Paenibacillus alvei</name>
    <name type="common">Bacillus alvei</name>
    <dbReference type="NCBI Taxonomy" id="44250"/>
    <lineage>
        <taxon>Bacteria</taxon>
        <taxon>Bacillati</taxon>
        <taxon>Bacillota</taxon>
        <taxon>Bacilli</taxon>
        <taxon>Bacillales</taxon>
        <taxon>Paenibacillaceae</taxon>
        <taxon>Paenibacillus</taxon>
    </lineage>
</organism>
<dbReference type="NCBIfam" id="TIGR01396">
    <property type="entry name" value="FlgB"/>
    <property type="match status" value="1"/>
</dbReference>
<comment type="subcellular location">
    <subcellularLocation>
        <location evidence="1 6">Bacterial flagellum basal body</location>
    </subcellularLocation>
</comment>
<keyword evidence="4 6" id="KW-0975">Bacterial flagellum</keyword>
<keyword evidence="8" id="KW-0282">Flagellum</keyword>
<dbReference type="GO" id="GO:0071978">
    <property type="term" value="P:bacterial-type flagellum-dependent swarming motility"/>
    <property type="evidence" value="ECO:0007669"/>
    <property type="project" value="TreeGrafter"/>
</dbReference>
<proteinExistence type="inferred from homology"/>
<dbReference type="PIRSF" id="PIRSF002889">
    <property type="entry name" value="Rod_FlgB"/>
    <property type="match status" value="1"/>
</dbReference>
<protein>
    <recommendedName>
        <fullName evidence="3 6">Flagellar basal body rod protein FlgB</fullName>
    </recommendedName>
</protein>
<name>A0A383R8F0_PAEAL</name>
<dbReference type="Pfam" id="PF00460">
    <property type="entry name" value="Flg_bb_rod"/>
    <property type="match status" value="1"/>
</dbReference>
<dbReference type="EMBL" id="LS992241">
    <property type="protein sequence ID" value="SYX82794.1"/>
    <property type="molecule type" value="Genomic_DNA"/>
</dbReference>
<dbReference type="GO" id="GO:0030694">
    <property type="term" value="C:bacterial-type flagellum basal body, rod"/>
    <property type="evidence" value="ECO:0007669"/>
    <property type="project" value="InterPro"/>
</dbReference>
<reference evidence="9" key="1">
    <citation type="submission" date="2018-08" db="EMBL/GenBank/DDBJ databases">
        <authorList>
            <person name="Chevrot R."/>
        </authorList>
    </citation>
    <scope>NUCLEOTIDE SEQUENCE [LARGE SCALE GENOMIC DNA]</scope>
</reference>
<keyword evidence="8" id="KW-0966">Cell projection</keyword>
<dbReference type="InterPro" id="IPR001444">
    <property type="entry name" value="Flag_bb_rod_N"/>
</dbReference>
<dbReference type="InterPro" id="IPR006300">
    <property type="entry name" value="FlgB"/>
</dbReference>
<comment type="function">
    <text evidence="5 6">Structural component of flagellum, the bacterial motility apparatus. Part of the rod structure of flagellar basal body.</text>
</comment>
<dbReference type="Proteomes" id="UP000304148">
    <property type="component" value="Chromosome"/>
</dbReference>
<dbReference type="PANTHER" id="PTHR30435">
    <property type="entry name" value="FLAGELLAR PROTEIN"/>
    <property type="match status" value="1"/>
</dbReference>